<dbReference type="RefSeq" id="WP_139222981.1">
    <property type="nucleotide sequence ID" value="NZ_FONX01000035.1"/>
</dbReference>
<organism evidence="1 2">
    <name type="scientific">Paracidovorax wautersii</name>
    <dbReference type="NCBI Taxonomy" id="1177982"/>
    <lineage>
        <taxon>Bacteria</taxon>
        <taxon>Pseudomonadati</taxon>
        <taxon>Pseudomonadota</taxon>
        <taxon>Betaproteobacteria</taxon>
        <taxon>Burkholderiales</taxon>
        <taxon>Comamonadaceae</taxon>
        <taxon>Paracidovorax</taxon>
    </lineage>
</organism>
<keyword evidence="2" id="KW-1185">Reference proteome</keyword>
<dbReference type="OrthoDB" id="9133579at2"/>
<sequence length="214" mass="24032">MQSLPGTSSALDAGLLQVKRGGDMKFTLVDIYDIDKDHEVGGQDLPFRVTVKVEGGRAEEAVKSDFFKKLEPFNIQPSIRNHRSDHVEFLTFAFDTDIRKHFGVPLPKSKEDEDFERFYRSSYAKTVGELKAAIADLPDEFPLVYTPITLPGEHLPNHQGLKIHTGEWAFTGPGLPTWSGTAKWSLRIGGFDHSDWSKVMDGSWRNVTAADIRK</sequence>
<accession>A0A1I2HY24</accession>
<dbReference type="Proteomes" id="UP000199119">
    <property type="component" value="Unassembled WGS sequence"/>
</dbReference>
<evidence type="ECO:0000313" key="1">
    <source>
        <dbReference type="EMBL" id="SFF33536.1"/>
    </source>
</evidence>
<dbReference type="AlphaFoldDB" id="A0A1I2HY24"/>
<proteinExistence type="predicted"/>
<reference evidence="2" key="1">
    <citation type="submission" date="2016-10" db="EMBL/GenBank/DDBJ databases">
        <authorList>
            <person name="Varghese N."/>
            <person name="Submissions S."/>
        </authorList>
    </citation>
    <scope>NUCLEOTIDE SEQUENCE [LARGE SCALE GENOMIC DNA]</scope>
    <source>
        <strain evidence="2">DSM 27981</strain>
    </source>
</reference>
<protein>
    <submittedName>
        <fullName evidence="1">Uncharacterized protein</fullName>
    </submittedName>
</protein>
<name>A0A1I2HY24_9BURK</name>
<evidence type="ECO:0000313" key="2">
    <source>
        <dbReference type="Proteomes" id="UP000199119"/>
    </source>
</evidence>
<gene>
    <name evidence="1" type="ORF">SAMN04489711_1357</name>
</gene>
<dbReference type="EMBL" id="FONX01000035">
    <property type="protein sequence ID" value="SFF33536.1"/>
    <property type="molecule type" value="Genomic_DNA"/>
</dbReference>